<feature type="transmembrane region" description="Helical" evidence="6">
    <location>
        <begin position="356"/>
        <end position="377"/>
    </location>
</feature>
<dbReference type="InterPro" id="IPR002528">
    <property type="entry name" value="MATE_fam"/>
</dbReference>
<evidence type="ECO:0000313" key="7">
    <source>
        <dbReference type="EMBL" id="KAG0488459.1"/>
    </source>
</evidence>
<comment type="subcellular location">
    <subcellularLocation>
        <location evidence="1">Membrane</location>
        <topology evidence="1">Multi-pass membrane protein</topology>
    </subcellularLocation>
</comment>
<accession>A0A835RGB1</accession>
<gene>
    <name evidence="8" type="ORF">HPP92_007015</name>
    <name evidence="7" type="ORF">HPP92_007270</name>
</gene>
<keyword evidence="4 6" id="KW-1133">Transmembrane helix</keyword>
<evidence type="ECO:0000256" key="1">
    <source>
        <dbReference type="ARBA" id="ARBA00004141"/>
    </source>
</evidence>
<evidence type="ECO:0000313" key="10">
    <source>
        <dbReference type="Proteomes" id="UP000639772"/>
    </source>
</evidence>
<dbReference type="EMBL" id="JADCNM010000003">
    <property type="protein sequence ID" value="KAG0490152.1"/>
    <property type="molecule type" value="Genomic_DNA"/>
</dbReference>
<dbReference type="GO" id="GO:0015297">
    <property type="term" value="F:antiporter activity"/>
    <property type="evidence" value="ECO:0007669"/>
    <property type="project" value="InterPro"/>
</dbReference>
<dbReference type="InterPro" id="IPR045069">
    <property type="entry name" value="MATE_euk"/>
</dbReference>
<dbReference type="PANTHER" id="PTHR11206">
    <property type="entry name" value="MULTIDRUG RESISTANCE PROTEIN"/>
    <property type="match status" value="1"/>
</dbReference>
<feature type="transmembrane region" description="Helical" evidence="6">
    <location>
        <begin position="409"/>
        <end position="435"/>
    </location>
</feature>
<proteinExistence type="inferred from homology"/>
<comment type="caution">
    <text evidence="6">Lacks conserved residue(s) required for the propagation of feature annotation.</text>
</comment>
<keyword evidence="3 6" id="KW-0812">Transmembrane</keyword>
<feature type="transmembrane region" description="Helical" evidence="6">
    <location>
        <begin position="313"/>
        <end position="336"/>
    </location>
</feature>
<dbReference type="GO" id="GO:1990961">
    <property type="term" value="P:xenobiotic detoxification by transmembrane export across the plasma membrane"/>
    <property type="evidence" value="ECO:0007669"/>
    <property type="project" value="InterPro"/>
</dbReference>
<feature type="transmembrane region" description="Helical" evidence="6">
    <location>
        <begin position="384"/>
        <end position="403"/>
    </location>
</feature>
<sequence length="468" mass="50262">MADIRRTILTEMKKQKSIILPLIPTNSTWFAKTAITTAFLGRLGELELAAGTLGFTFANVTGISILTGLCWAMEPICGQAHGAKNRRLLHRTLLMTVILMLVASLPISFVWFFVDRILLLFGQQRDMALLAKRYVFYLFPDLWATSFLSPLKAYYSSQGITLPTIVSAALAVGFHVPFIVFLSRTKGIGGVALAVGLSDIVEVVALGAYLFFTESWKGADSGGWWEHRASEWLRLLRLSAQCCFSFCLEWWNYEILVLLAGRLPEAQRAVAVLTIVLNFDYLLYGFMISIATCASTRVANELGAGEPRASQTAACVSIFFSAAAGFAGGGLIFAFRGSWGRLFSRDGGVVAGVKRTLPLMAVFEVFSFPLGASGGVVRGTTRPWLGMWSVGGFYLVGLPLAAGLGFGKGYGLCGLLLGFVAGIVTSAGLLGVLVARVDWIGEAGEARKLASEEVGVGGEAGVELIDVC</sequence>
<name>A0A835RGB1_VANPL</name>
<evidence type="ECO:0000256" key="6">
    <source>
        <dbReference type="RuleBase" id="RU004914"/>
    </source>
</evidence>
<protein>
    <recommendedName>
        <fullName evidence="6">Protein DETOXIFICATION</fullName>
    </recommendedName>
    <alternativeName>
        <fullName evidence="6">Multidrug and toxic compound extrusion protein</fullName>
    </alternativeName>
</protein>
<dbReference type="AlphaFoldDB" id="A0A835RGB1"/>
<dbReference type="NCBIfam" id="TIGR00797">
    <property type="entry name" value="matE"/>
    <property type="match status" value="1"/>
</dbReference>
<evidence type="ECO:0000313" key="8">
    <source>
        <dbReference type="EMBL" id="KAG0490152.1"/>
    </source>
</evidence>
<organism evidence="7 9">
    <name type="scientific">Vanilla planifolia</name>
    <name type="common">Vanilla</name>
    <dbReference type="NCBI Taxonomy" id="51239"/>
    <lineage>
        <taxon>Eukaryota</taxon>
        <taxon>Viridiplantae</taxon>
        <taxon>Streptophyta</taxon>
        <taxon>Embryophyta</taxon>
        <taxon>Tracheophyta</taxon>
        <taxon>Spermatophyta</taxon>
        <taxon>Magnoliopsida</taxon>
        <taxon>Liliopsida</taxon>
        <taxon>Asparagales</taxon>
        <taxon>Orchidaceae</taxon>
        <taxon>Vanilloideae</taxon>
        <taxon>Vanilleae</taxon>
        <taxon>Vanilla</taxon>
    </lineage>
</organism>
<reference evidence="9 10" key="1">
    <citation type="journal article" date="2020" name="Nat. Food">
        <title>A phased Vanilla planifolia genome enables genetic improvement of flavour and production.</title>
        <authorList>
            <person name="Hasing T."/>
            <person name="Tang H."/>
            <person name="Brym M."/>
            <person name="Khazi F."/>
            <person name="Huang T."/>
            <person name="Chambers A.H."/>
        </authorList>
    </citation>
    <scope>NUCLEOTIDE SEQUENCE [LARGE SCALE GENOMIC DNA]</scope>
    <source>
        <tissue evidence="7">Leaf</tissue>
    </source>
</reference>
<evidence type="ECO:0000256" key="5">
    <source>
        <dbReference type="ARBA" id="ARBA00023136"/>
    </source>
</evidence>
<feature type="transmembrane region" description="Helical" evidence="6">
    <location>
        <begin position="48"/>
        <end position="72"/>
    </location>
</feature>
<dbReference type="Proteomes" id="UP000636800">
    <property type="component" value="Chromosome 3"/>
</dbReference>
<comment type="caution">
    <text evidence="7">The sequence shown here is derived from an EMBL/GenBank/DDBJ whole genome shotgun (WGS) entry which is preliminary data.</text>
</comment>
<dbReference type="Proteomes" id="UP000639772">
    <property type="component" value="Chromosome 3"/>
</dbReference>
<evidence type="ECO:0000313" key="9">
    <source>
        <dbReference type="Proteomes" id="UP000636800"/>
    </source>
</evidence>
<comment type="similarity">
    <text evidence="2 6">Belongs to the multi antimicrobial extrusion (MATE) (TC 2.A.66.1) family.</text>
</comment>
<feature type="transmembrane region" description="Helical" evidence="6">
    <location>
        <begin position="162"/>
        <end position="182"/>
    </location>
</feature>
<evidence type="ECO:0000256" key="3">
    <source>
        <dbReference type="ARBA" id="ARBA00022692"/>
    </source>
</evidence>
<feature type="transmembrane region" description="Helical" evidence="6">
    <location>
        <begin position="188"/>
        <end position="212"/>
    </location>
</feature>
<keyword evidence="5 6" id="KW-0472">Membrane</keyword>
<feature type="transmembrane region" description="Helical" evidence="6">
    <location>
        <begin position="271"/>
        <end position="292"/>
    </location>
</feature>
<keyword evidence="9" id="KW-1185">Reference proteome</keyword>
<feature type="transmembrane region" description="Helical" evidence="6">
    <location>
        <begin position="93"/>
        <end position="114"/>
    </location>
</feature>
<dbReference type="GO" id="GO:0042910">
    <property type="term" value="F:xenobiotic transmembrane transporter activity"/>
    <property type="evidence" value="ECO:0007669"/>
    <property type="project" value="InterPro"/>
</dbReference>
<dbReference type="OrthoDB" id="2126698at2759"/>
<dbReference type="CDD" id="cd13132">
    <property type="entry name" value="MATE_eukaryotic"/>
    <property type="match status" value="1"/>
</dbReference>
<dbReference type="GO" id="GO:0016020">
    <property type="term" value="C:membrane"/>
    <property type="evidence" value="ECO:0007669"/>
    <property type="project" value="UniProtKB-SubCell"/>
</dbReference>
<dbReference type="Pfam" id="PF01554">
    <property type="entry name" value="MatE"/>
    <property type="match status" value="2"/>
</dbReference>
<evidence type="ECO:0000256" key="2">
    <source>
        <dbReference type="ARBA" id="ARBA00010199"/>
    </source>
</evidence>
<evidence type="ECO:0000256" key="4">
    <source>
        <dbReference type="ARBA" id="ARBA00022989"/>
    </source>
</evidence>
<dbReference type="EMBL" id="JADCNL010000003">
    <property type="protein sequence ID" value="KAG0488459.1"/>
    <property type="molecule type" value="Genomic_DNA"/>
</dbReference>